<organism evidence="3 4">
    <name type="scientific">Candidatus Desulfatibia vada</name>
    <dbReference type="NCBI Taxonomy" id="2841696"/>
    <lineage>
        <taxon>Bacteria</taxon>
        <taxon>Pseudomonadati</taxon>
        <taxon>Thermodesulfobacteriota</taxon>
        <taxon>Desulfobacteria</taxon>
        <taxon>Desulfobacterales</taxon>
        <taxon>Desulfobacterales incertae sedis</taxon>
        <taxon>Candidatus Desulfatibia</taxon>
    </lineage>
</organism>
<comment type="similarity">
    <text evidence="1">Belongs to the glycosyltransferase 2 family. WaaE/KdtX subfamily.</text>
</comment>
<dbReference type="Pfam" id="PF00535">
    <property type="entry name" value="Glycos_transf_2"/>
    <property type="match status" value="1"/>
</dbReference>
<dbReference type="SUPFAM" id="SSF48452">
    <property type="entry name" value="TPR-like"/>
    <property type="match status" value="1"/>
</dbReference>
<evidence type="ECO:0000256" key="1">
    <source>
        <dbReference type="ARBA" id="ARBA00038494"/>
    </source>
</evidence>
<evidence type="ECO:0000313" key="4">
    <source>
        <dbReference type="Proteomes" id="UP000605201"/>
    </source>
</evidence>
<dbReference type="InterPro" id="IPR029044">
    <property type="entry name" value="Nucleotide-diphossugar_trans"/>
</dbReference>
<dbReference type="CDD" id="cd02511">
    <property type="entry name" value="Beta4Glucosyltransferase"/>
    <property type="match status" value="1"/>
</dbReference>
<protein>
    <submittedName>
        <fullName evidence="3">Glycosyltransferase family 2 protein</fullName>
    </submittedName>
</protein>
<name>A0A8J6NW30_9BACT</name>
<proteinExistence type="inferred from homology"/>
<sequence>MNDLDRTLIQTIEDPNWKPPRLSLCMIVKDEEANISKALDSLTGIADEIIVVDTGSQDETKDIARKFNAKIIDMDWEDDFSKARNAGLRSATGDYILYLDADEYIDPRERIKLALLKMILPSGRDVAFRIKIDMEDPDEELSAIWRLPITIQPDYPVRLVPARKEISFEGFAFESMDKSITDLGIKMVTSEVFKITHSGTDRKWRDARKETAVEKIYDTGPDPETALKAALYNLKLGNTITTLKWLDLAQYDNPRFWMKIITLYCRLGQTKNVVGIIRRAIREYPDSMELCLAKAELHFAEGEYETVYKTLDPNMEKIEKELPREDRASAAYLYGMALLETGNLGKGIELLSDARELDSWNIRYKIGGLYALTIAEEWENAIRALSEILQEEDLSITDTIHDFADLGIVFKKLGSHFEINGRIEASELCQKIFLSIIETKLSDPEDIEKTTHYLDTHNIGKEQVYSG</sequence>
<dbReference type="InterPro" id="IPR011990">
    <property type="entry name" value="TPR-like_helical_dom_sf"/>
</dbReference>
<evidence type="ECO:0000259" key="2">
    <source>
        <dbReference type="Pfam" id="PF00535"/>
    </source>
</evidence>
<gene>
    <name evidence="3" type="ORF">H8D96_17425</name>
</gene>
<comment type="caution">
    <text evidence="3">The sequence shown here is derived from an EMBL/GenBank/DDBJ whole genome shotgun (WGS) entry which is preliminary data.</text>
</comment>
<dbReference type="AlphaFoldDB" id="A0A8J6NW30"/>
<evidence type="ECO:0000313" key="3">
    <source>
        <dbReference type="EMBL" id="MBC8433693.1"/>
    </source>
</evidence>
<reference evidence="3 4" key="1">
    <citation type="submission" date="2020-08" db="EMBL/GenBank/DDBJ databases">
        <title>Bridging the membrane lipid divide: bacteria of the FCB group superphylum have the potential to synthesize archaeal ether lipids.</title>
        <authorList>
            <person name="Villanueva L."/>
            <person name="Von Meijenfeldt F.A.B."/>
            <person name="Westbye A.B."/>
            <person name="Yadav S."/>
            <person name="Hopmans E.C."/>
            <person name="Dutilh B.E."/>
            <person name="Sinninghe Damste J.S."/>
        </authorList>
    </citation>
    <scope>NUCLEOTIDE SEQUENCE [LARGE SCALE GENOMIC DNA]</scope>
    <source>
        <strain evidence="3">NIOZ-UU17</strain>
    </source>
</reference>
<dbReference type="PANTHER" id="PTHR43630">
    <property type="entry name" value="POLY-BETA-1,6-N-ACETYL-D-GLUCOSAMINE SYNTHASE"/>
    <property type="match status" value="1"/>
</dbReference>
<dbReference type="Gene3D" id="3.90.550.10">
    <property type="entry name" value="Spore Coat Polysaccharide Biosynthesis Protein SpsA, Chain A"/>
    <property type="match status" value="1"/>
</dbReference>
<feature type="domain" description="Glycosyltransferase 2-like" evidence="2">
    <location>
        <begin position="23"/>
        <end position="117"/>
    </location>
</feature>
<dbReference type="SUPFAM" id="SSF53448">
    <property type="entry name" value="Nucleotide-diphospho-sugar transferases"/>
    <property type="match status" value="1"/>
</dbReference>
<accession>A0A8J6NW30</accession>
<dbReference type="PANTHER" id="PTHR43630:SF2">
    <property type="entry name" value="GLYCOSYLTRANSFERASE"/>
    <property type="match status" value="1"/>
</dbReference>
<dbReference type="EMBL" id="JACNIG010000322">
    <property type="protein sequence ID" value="MBC8433693.1"/>
    <property type="molecule type" value="Genomic_DNA"/>
</dbReference>
<dbReference type="InterPro" id="IPR001173">
    <property type="entry name" value="Glyco_trans_2-like"/>
</dbReference>
<dbReference type="Proteomes" id="UP000605201">
    <property type="component" value="Unassembled WGS sequence"/>
</dbReference>
<dbReference type="Gene3D" id="1.25.40.10">
    <property type="entry name" value="Tetratricopeptide repeat domain"/>
    <property type="match status" value="1"/>
</dbReference>